<evidence type="ECO:0000256" key="5">
    <source>
        <dbReference type="ARBA" id="ARBA00023043"/>
    </source>
</evidence>
<comment type="subcellular location">
    <subcellularLocation>
        <location evidence="1">Membrane</location>
        <topology evidence="1">Multi-pass membrane protein</topology>
    </subcellularLocation>
</comment>
<evidence type="ECO:0000256" key="7">
    <source>
        <dbReference type="SAM" id="MobiDB-lite"/>
    </source>
</evidence>
<dbReference type="Gene3D" id="1.25.40.20">
    <property type="entry name" value="Ankyrin repeat-containing domain"/>
    <property type="match status" value="1"/>
</dbReference>
<keyword evidence="3" id="KW-0677">Repeat</keyword>
<evidence type="ECO:0000313" key="11">
    <source>
        <dbReference type="Proteomes" id="UP000822688"/>
    </source>
</evidence>
<dbReference type="GO" id="GO:0005886">
    <property type="term" value="C:plasma membrane"/>
    <property type="evidence" value="ECO:0007669"/>
    <property type="project" value="TreeGrafter"/>
</dbReference>
<keyword evidence="4 8" id="KW-1133">Transmembrane helix</keyword>
<name>A0A8T0H0R8_CERPU</name>
<sequence length="1118" mass="125460">MGDQVVGKVDATSLSSGPEVPDPPEDGGGGTHEEKSESPNGVNAGHNGNGEDGNMEVAKEGGNECSQEGRDDNGLDHGSDKSAACHSSEAEGSARRDANKVAPFEQRSEDGPPPPCCKNVGVSGPSSEIDLHSNTSVPKTNEIDERPCLWEAKRDGEWFKAIEARDCLSLMNILKAQKDNAARLSLCFETGEQGRMALHVASMQGCFRLAKQAIDLVMKKHPCPEDRSKGYVISRKHFSGSYIPCSLSQVAGEYIDAEDGRSGLTAFDMANDIIGNTSISQYILYVMMPPTLKKEYPGMYEAYEGTEWHYALAGGNCEMLKELLNWNSRYVLETCDGLSVLDVGILQDDKVLVEQVTGLFGGPTNPKISWHEESYFPSELCWKQIAVKYKYDIDLRITRYPWTKSKMELVSSVYSALELAEKNGSTEEIKRLLRNVEQHCQEGPPPILRSGVPNDVILGPADSYFSDELELVMSRWWRPLEWDDEFLADVDYNFEDRESLRFSILRFHYAFKHPAHRFVNELLYLVIHSDICSGIIRVCDGRGRTPFHVMVDYYNPSDFSFDAVCPHTICSINTTMFKRNTNELFFFINSKLYSKFKILFSVNFVFMYLCCCSSNKNLNVIIQLHSFTRSISYDFFIYGGDSRGRSPMLRAITKQFLENEKMTSRDLVRFCESYEYEKTRYRALTPQHGSNISGNRKWKYGTSYAEIPPIHLLFITAFFMEDVDILRFILNHQQQNAKKPNFEAFLGGSHVRSFDGDGRGETVEVRSFLIAAASGNQTLLRECLKSKCDCMVEDEQGRTALHYAVDANMFKFLAPPTSFYCSIEYPSKVKEQWLEKRKTAGLVLSNGNSNGGQDSNQNLQSNASVGRRACILMLLQAGVDLSQADKKGDIPDPGNSSDASFQSWWYDTLVKDAEDKKNSFNQAGNALSVVGTLVAATSYIGPLQPPLSYHDGYVDTTKSLVKVFMWTNTLAFYLAVASVMFAVVPSLPMPQEGVLDELRRARHTVSSSLFLLLASIGCILASFAAATAVVVNHDDYYGARDLLLSPSVIGWFFCAIAMLSFFIRVMRLVFYRNSAIRQIYQFSFSALVKKWGRAVYEAVFEAFTGMLGYMGDMYRRFF</sequence>
<dbReference type="InterPro" id="IPR036770">
    <property type="entry name" value="Ankyrin_rpt-contain_sf"/>
</dbReference>
<evidence type="ECO:0000256" key="3">
    <source>
        <dbReference type="ARBA" id="ARBA00022737"/>
    </source>
</evidence>
<evidence type="ECO:0000313" key="10">
    <source>
        <dbReference type="EMBL" id="KAG0562732.1"/>
    </source>
</evidence>
<dbReference type="Proteomes" id="UP000822688">
    <property type="component" value="Chromosome 9"/>
</dbReference>
<evidence type="ECO:0000256" key="6">
    <source>
        <dbReference type="ARBA" id="ARBA00023136"/>
    </source>
</evidence>
<feature type="transmembrane region" description="Helical" evidence="8">
    <location>
        <begin position="1008"/>
        <end position="1031"/>
    </location>
</feature>
<comment type="caution">
    <text evidence="10">The sequence shown here is derived from an EMBL/GenBank/DDBJ whole genome shotgun (WGS) entry which is preliminary data.</text>
</comment>
<evidence type="ECO:0000256" key="1">
    <source>
        <dbReference type="ARBA" id="ARBA00004141"/>
    </source>
</evidence>
<organism evidence="10 11">
    <name type="scientific">Ceratodon purpureus</name>
    <name type="common">Fire moss</name>
    <name type="synonym">Dicranum purpureum</name>
    <dbReference type="NCBI Taxonomy" id="3225"/>
    <lineage>
        <taxon>Eukaryota</taxon>
        <taxon>Viridiplantae</taxon>
        <taxon>Streptophyta</taxon>
        <taxon>Embryophyta</taxon>
        <taxon>Bryophyta</taxon>
        <taxon>Bryophytina</taxon>
        <taxon>Bryopsida</taxon>
        <taxon>Dicranidae</taxon>
        <taxon>Pseudoditrichales</taxon>
        <taxon>Ditrichaceae</taxon>
        <taxon>Ceratodon</taxon>
    </lineage>
</organism>
<reference evidence="10" key="1">
    <citation type="submission" date="2020-06" db="EMBL/GenBank/DDBJ databases">
        <title>WGS assembly of Ceratodon purpureus strain R40.</title>
        <authorList>
            <person name="Carey S.B."/>
            <person name="Jenkins J."/>
            <person name="Shu S."/>
            <person name="Lovell J.T."/>
            <person name="Sreedasyam A."/>
            <person name="Maumus F."/>
            <person name="Tiley G.P."/>
            <person name="Fernandez-Pozo N."/>
            <person name="Barry K."/>
            <person name="Chen C."/>
            <person name="Wang M."/>
            <person name="Lipzen A."/>
            <person name="Daum C."/>
            <person name="Saski C.A."/>
            <person name="Payton A.C."/>
            <person name="Mcbreen J.C."/>
            <person name="Conrad R.E."/>
            <person name="Kollar L.M."/>
            <person name="Olsson S."/>
            <person name="Huttunen S."/>
            <person name="Landis J.B."/>
            <person name="Wickett N.J."/>
            <person name="Johnson M.G."/>
            <person name="Rensing S.A."/>
            <person name="Grimwood J."/>
            <person name="Schmutz J."/>
            <person name="Mcdaniel S.F."/>
        </authorList>
    </citation>
    <scope>NUCLEOTIDE SEQUENCE</scope>
    <source>
        <strain evidence="10">R40</strain>
    </source>
</reference>
<gene>
    <name evidence="10" type="ORF">KC19_9G168100</name>
</gene>
<evidence type="ECO:0000256" key="8">
    <source>
        <dbReference type="SAM" id="Phobius"/>
    </source>
</evidence>
<keyword evidence="6 8" id="KW-0472">Membrane</keyword>
<accession>A0A8T0H0R8</accession>
<protein>
    <recommendedName>
        <fullName evidence="9">PGG domain-containing protein</fullName>
    </recommendedName>
</protein>
<feature type="domain" description="PGG" evidence="9">
    <location>
        <begin position="919"/>
        <end position="1029"/>
    </location>
</feature>
<dbReference type="SUPFAM" id="SSF48403">
    <property type="entry name" value="Ankyrin repeat"/>
    <property type="match status" value="1"/>
</dbReference>
<evidence type="ECO:0000256" key="2">
    <source>
        <dbReference type="ARBA" id="ARBA00022692"/>
    </source>
</evidence>
<dbReference type="AlphaFoldDB" id="A0A8T0H0R8"/>
<dbReference type="Pfam" id="PF13962">
    <property type="entry name" value="PGG"/>
    <property type="match status" value="1"/>
</dbReference>
<feature type="compositionally biased region" description="Basic and acidic residues" evidence="7">
    <location>
        <begin position="88"/>
        <end position="99"/>
    </location>
</feature>
<keyword evidence="2 8" id="KW-0812">Transmembrane</keyword>
<dbReference type="InterPro" id="IPR026961">
    <property type="entry name" value="PGG_dom"/>
</dbReference>
<feature type="compositionally biased region" description="Basic and acidic residues" evidence="7">
    <location>
        <begin position="57"/>
        <end position="80"/>
    </location>
</feature>
<dbReference type="EMBL" id="CM026430">
    <property type="protein sequence ID" value="KAG0562732.1"/>
    <property type="molecule type" value="Genomic_DNA"/>
</dbReference>
<evidence type="ECO:0000256" key="4">
    <source>
        <dbReference type="ARBA" id="ARBA00022989"/>
    </source>
</evidence>
<keyword evidence="11" id="KW-1185">Reference proteome</keyword>
<dbReference type="PANTHER" id="PTHR24186:SF50">
    <property type="entry name" value="ANKYRIN REPEAT-CONTAINING PROTEIN ITN1-LIKE ISOFORM X1"/>
    <property type="match status" value="1"/>
</dbReference>
<feature type="transmembrane region" description="Helical" evidence="8">
    <location>
        <begin position="963"/>
        <end position="987"/>
    </location>
</feature>
<feature type="region of interest" description="Disordered" evidence="7">
    <location>
        <begin position="1"/>
        <end position="140"/>
    </location>
</feature>
<dbReference type="PANTHER" id="PTHR24186">
    <property type="entry name" value="PROTEIN PHOSPHATASE 1 REGULATORY SUBUNIT"/>
    <property type="match status" value="1"/>
</dbReference>
<feature type="transmembrane region" description="Helical" evidence="8">
    <location>
        <begin position="1043"/>
        <end position="1063"/>
    </location>
</feature>
<dbReference type="EMBL" id="CM026430">
    <property type="protein sequence ID" value="KAG0562741.1"/>
    <property type="molecule type" value="Genomic_DNA"/>
</dbReference>
<proteinExistence type="predicted"/>
<keyword evidence="5" id="KW-0040">ANK repeat</keyword>
<evidence type="ECO:0000259" key="9">
    <source>
        <dbReference type="Pfam" id="PF13962"/>
    </source>
</evidence>